<reference evidence="2" key="1">
    <citation type="submission" date="2022-11" db="UniProtKB">
        <authorList>
            <consortium name="WormBaseParasite"/>
        </authorList>
    </citation>
    <scope>IDENTIFICATION</scope>
</reference>
<organism evidence="1 2">
    <name type="scientific">Acrobeloides nanus</name>
    <dbReference type="NCBI Taxonomy" id="290746"/>
    <lineage>
        <taxon>Eukaryota</taxon>
        <taxon>Metazoa</taxon>
        <taxon>Ecdysozoa</taxon>
        <taxon>Nematoda</taxon>
        <taxon>Chromadorea</taxon>
        <taxon>Rhabditida</taxon>
        <taxon>Tylenchina</taxon>
        <taxon>Cephalobomorpha</taxon>
        <taxon>Cephaloboidea</taxon>
        <taxon>Cephalobidae</taxon>
        <taxon>Acrobeloides</taxon>
    </lineage>
</organism>
<protein>
    <submittedName>
        <fullName evidence="2">Uncharacterized protein</fullName>
    </submittedName>
</protein>
<sequence length="266" mass="28998">MTAFYTNNWSWKCTKLCACNDKGKCYQPYGTIGFHVVPYCEGTKCAMYLATFNEGTILSVMLNDSFAIANQSGQIVDNNGQILQAPNPFMTLVGPKSGYPVISSIGCDGCAEITSLHCPISTVEHDFLVNTFEMSLSESDGELSKNFTNATSVNECSANFSDPQHIDKALEMNCAGQLINEKNEIIDSKNPETSRIGQKSGYPVITSIGCNGCKGLKKQQCLISTYQNLKIATGLEKVDVNYMNDIRLKLLIAAVIDTISTIFATN</sequence>
<evidence type="ECO:0000313" key="2">
    <source>
        <dbReference type="WBParaSite" id="ACRNAN_scaffold519.g8641.t1"/>
    </source>
</evidence>
<evidence type="ECO:0000313" key="1">
    <source>
        <dbReference type="Proteomes" id="UP000887540"/>
    </source>
</evidence>
<proteinExistence type="predicted"/>
<keyword evidence="1" id="KW-1185">Reference proteome</keyword>
<dbReference type="Proteomes" id="UP000887540">
    <property type="component" value="Unplaced"/>
</dbReference>
<accession>A0A914E117</accession>
<dbReference type="AlphaFoldDB" id="A0A914E117"/>
<dbReference type="WBParaSite" id="ACRNAN_scaffold519.g8641.t1">
    <property type="protein sequence ID" value="ACRNAN_scaffold519.g8641.t1"/>
    <property type="gene ID" value="ACRNAN_scaffold519.g8641"/>
</dbReference>
<name>A0A914E117_9BILA</name>